<protein>
    <recommendedName>
        <fullName evidence="3">Methyltransferase domain-containing protein</fullName>
    </recommendedName>
</protein>
<proteinExistence type="predicted"/>
<accession>A0ABR3XFB6</accession>
<evidence type="ECO:0000256" key="1">
    <source>
        <dbReference type="ARBA" id="ARBA00022603"/>
    </source>
</evidence>
<dbReference type="CDD" id="cd02440">
    <property type="entry name" value="AdoMet_MTases"/>
    <property type="match status" value="1"/>
</dbReference>
<evidence type="ECO:0000313" key="5">
    <source>
        <dbReference type="Proteomes" id="UP001583193"/>
    </source>
</evidence>
<feature type="domain" description="Methyltransferase" evidence="3">
    <location>
        <begin position="58"/>
        <end position="151"/>
    </location>
</feature>
<dbReference type="PANTHER" id="PTHR43861">
    <property type="entry name" value="TRANS-ACONITATE 2-METHYLTRANSFERASE-RELATED"/>
    <property type="match status" value="1"/>
</dbReference>
<evidence type="ECO:0000259" key="3">
    <source>
        <dbReference type="Pfam" id="PF13649"/>
    </source>
</evidence>
<dbReference type="Proteomes" id="UP001583193">
    <property type="component" value="Unassembled WGS sequence"/>
</dbReference>
<dbReference type="Gene3D" id="3.40.50.150">
    <property type="entry name" value="Vaccinia Virus protein VP39"/>
    <property type="match status" value="1"/>
</dbReference>
<dbReference type="Pfam" id="PF13649">
    <property type="entry name" value="Methyltransf_25"/>
    <property type="match status" value="1"/>
</dbReference>
<dbReference type="InterPro" id="IPR041698">
    <property type="entry name" value="Methyltransf_25"/>
</dbReference>
<evidence type="ECO:0000313" key="4">
    <source>
        <dbReference type="EMBL" id="KAL1874644.1"/>
    </source>
</evidence>
<dbReference type="SUPFAM" id="SSF53335">
    <property type="entry name" value="S-adenosyl-L-methionine-dependent methyltransferases"/>
    <property type="match status" value="1"/>
</dbReference>
<keyword evidence="2" id="KW-0808">Transferase</keyword>
<dbReference type="PANTHER" id="PTHR43861:SF1">
    <property type="entry name" value="TRANS-ACONITATE 2-METHYLTRANSFERASE"/>
    <property type="match status" value="1"/>
</dbReference>
<gene>
    <name evidence="4" type="ORF">Plec18167_005876</name>
</gene>
<evidence type="ECO:0000256" key="2">
    <source>
        <dbReference type="ARBA" id="ARBA00022679"/>
    </source>
</evidence>
<name>A0ABR3XFB6_9EURO</name>
<organism evidence="4 5">
    <name type="scientific">Paecilomyces lecythidis</name>
    <dbReference type="NCBI Taxonomy" id="3004212"/>
    <lineage>
        <taxon>Eukaryota</taxon>
        <taxon>Fungi</taxon>
        <taxon>Dikarya</taxon>
        <taxon>Ascomycota</taxon>
        <taxon>Pezizomycotina</taxon>
        <taxon>Eurotiomycetes</taxon>
        <taxon>Eurotiomycetidae</taxon>
        <taxon>Eurotiales</taxon>
        <taxon>Thermoascaceae</taxon>
        <taxon>Paecilomyces</taxon>
    </lineage>
</organism>
<comment type="caution">
    <text evidence="4">The sequence shown here is derived from an EMBL/GenBank/DDBJ whole genome shotgun (WGS) entry which is preliminary data.</text>
</comment>
<sequence>MSKPINSHQIKDDIQKAYDDIAGVYLTWTQPSHKTRLSYLDIMLRSFDTAKRNGQINILELGCGAGVPCTQLLASHKYINVTANDISSAQIALAKERLPETVNLIQGDMMGLEFGQEQFDAVLAMYSIFHLPRDEQTIMLRRIFDWLKPGGKLLANFAEAGFESVSNPSWLGGTKGAMHWSGWGRDETRRILQDIGFAIEIDEVVVDSEEVKGVPRDVAFHWIIANKLLKTGSS</sequence>
<keyword evidence="1" id="KW-0489">Methyltransferase</keyword>
<keyword evidence="5" id="KW-1185">Reference proteome</keyword>
<dbReference type="InterPro" id="IPR029063">
    <property type="entry name" value="SAM-dependent_MTases_sf"/>
</dbReference>
<dbReference type="EMBL" id="JAVDPF010000019">
    <property type="protein sequence ID" value="KAL1874644.1"/>
    <property type="molecule type" value="Genomic_DNA"/>
</dbReference>
<reference evidence="4 5" key="1">
    <citation type="journal article" date="2024" name="IMA Fungus">
        <title>IMA Genome - F19 : A genome assembly and annotation guide to empower mycologists, including annotated draft genome sequences of Ceratocystis pirilliformis, Diaporthe australafricana, Fusarium ophioides, Paecilomyces lecythidis, and Sporothrix stenoceras.</title>
        <authorList>
            <person name="Aylward J."/>
            <person name="Wilson A.M."/>
            <person name="Visagie C.M."/>
            <person name="Spraker J."/>
            <person name="Barnes I."/>
            <person name="Buitendag C."/>
            <person name="Ceriani C."/>
            <person name="Del Mar Angel L."/>
            <person name="du Plessis D."/>
            <person name="Fuchs T."/>
            <person name="Gasser K."/>
            <person name="Kramer D."/>
            <person name="Li W."/>
            <person name="Munsamy K."/>
            <person name="Piso A."/>
            <person name="Price J.L."/>
            <person name="Sonnekus B."/>
            <person name="Thomas C."/>
            <person name="van der Nest A."/>
            <person name="van Dijk A."/>
            <person name="van Heerden A."/>
            <person name="van Vuuren N."/>
            <person name="Yilmaz N."/>
            <person name="Duong T.A."/>
            <person name="van der Merwe N.A."/>
            <person name="Wingfield M.J."/>
            <person name="Wingfield B.D."/>
        </authorList>
    </citation>
    <scope>NUCLEOTIDE SEQUENCE [LARGE SCALE GENOMIC DNA]</scope>
    <source>
        <strain evidence="4 5">CMW 18167</strain>
    </source>
</reference>